<sequence>MANYGLRILIKSCRACPCPTPGCDHKPDQEPLLEMVNHYLDPFHKLEQAALDEICRDLDERPNSHIPTISASDEKDRNDGVFEHALEDAFKTFRDEEREILLNVPAGPRRDDDTTSEKWWIGAAHMRHYLEFLFVLEGLKPCVLFLRNRLENCPIFSTIVIDTLVPIMNRLDLWSYGFRLGFQSGEWVFYDGRSPAAVQVNKLFLTDPLVRYADNTGAYPEKDKQYGVPNLEAAHALGYPVHSDGFGSDRWIIIRDATELDVLVEDLGWPAPYSPVQGLSYTCAAGDDQEWTNILVHYFQCEQAAAEVGTGLQLFTFTHTEITAWLEENPGILEGPTDMPFLGVSGPKLHQFMEPQPQGQQGDHHEDHHEEQHEAQE</sequence>
<feature type="region of interest" description="Disordered" evidence="1">
    <location>
        <begin position="348"/>
        <end position="377"/>
    </location>
</feature>
<name>A0ABR3WTQ4_9PEZI</name>
<evidence type="ECO:0000313" key="3">
    <source>
        <dbReference type="Proteomes" id="UP001583177"/>
    </source>
</evidence>
<gene>
    <name evidence="2" type="ORF">Daus18300_006648</name>
</gene>
<evidence type="ECO:0000313" key="2">
    <source>
        <dbReference type="EMBL" id="KAL1866704.1"/>
    </source>
</evidence>
<keyword evidence="3" id="KW-1185">Reference proteome</keyword>
<protein>
    <submittedName>
        <fullName evidence="2">Uncharacterized protein</fullName>
    </submittedName>
</protein>
<dbReference type="EMBL" id="JAWRVE010000054">
    <property type="protein sequence ID" value="KAL1866704.1"/>
    <property type="molecule type" value="Genomic_DNA"/>
</dbReference>
<reference evidence="2 3" key="1">
    <citation type="journal article" date="2024" name="IMA Fungus">
        <title>IMA Genome - F19 : A genome assembly and annotation guide to empower mycologists, including annotated draft genome sequences of Ceratocystis pirilliformis, Diaporthe australafricana, Fusarium ophioides, Paecilomyces lecythidis, and Sporothrix stenoceras.</title>
        <authorList>
            <person name="Aylward J."/>
            <person name="Wilson A.M."/>
            <person name="Visagie C.M."/>
            <person name="Spraker J."/>
            <person name="Barnes I."/>
            <person name="Buitendag C."/>
            <person name="Ceriani C."/>
            <person name="Del Mar Angel L."/>
            <person name="du Plessis D."/>
            <person name="Fuchs T."/>
            <person name="Gasser K."/>
            <person name="Kramer D."/>
            <person name="Li W."/>
            <person name="Munsamy K."/>
            <person name="Piso A."/>
            <person name="Price J.L."/>
            <person name="Sonnekus B."/>
            <person name="Thomas C."/>
            <person name="van der Nest A."/>
            <person name="van Dijk A."/>
            <person name="van Heerden A."/>
            <person name="van Vuuren N."/>
            <person name="Yilmaz N."/>
            <person name="Duong T.A."/>
            <person name="van der Merwe N.A."/>
            <person name="Wingfield M.J."/>
            <person name="Wingfield B.D."/>
        </authorList>
    </citation>
    <scope>NUCLEOTIDE SEQUENCE [LARGE SCALE GENOMIC DNA]</scope>
    <source>
        <strain evidence="2 3">CMW 18300</strain>
    </source>
</reference>
<accession>A0ABR3WTQ4</accession>
<feature type="compositionally biased region" description="Basic and acidic residues" evidence="1">
    <location>
        <begin position="362"/>
        <end position="377"/>
    </location>
</feature>
<proteinExistence type="predicted"/>
<evidence type="ECO:0000256" key="1">
    <source>
        <dbReference type="SAM" id="MobiDB-lite"/>
    </source>
</evidence>
<comment type="caution">
    <text evidence="2">The sequence shown here is derived from an EMBL/GenBank/DDBJ whole genome shotgun (WGS) entry which is preliminary data.</text>
</comment>
<organism evidence="2 3">
    <name type="scientific">Diaporthe australafricana</name>
    <dbReference type="NCBI Taxonomy" id="127596"/>
    <lineage>
        <taxon>Eukaryota</taxon>
        <taxon>Fungi</taxon>
        <taxon>Dikarya</taxon>
        <taxon>Ascomycota</taxon>
        <taxon>Pezizomycotina</taxon>
        <taxon>Sordariomycetes</taxon>
        <taxon>Sordariomycetidae</taxon>
        <taxon>Diaporthales</taxon>
        <taxon>Diaporthaceae</taxon>
        <taxon>Diaporthe</taxon>
    </lineage>
</organism>
<dbReference type="Proteomes" id="UP001583177">
    <property type="component" value="Unassembled WGS sequence"/>
</dbReference>